<evidence type="ECO:0000256" key="8">
    <source>
        <dbReference type="PROSITE-ProRule" id="PRU00169"/>
    </source>
</evidence>
<dbReference type="InterPro" id="IPR051552">
    <property type="entry name" value="HptR"/>
</dbReference>
<dbReference type="InterPro" id="IPR018060">
    <property type="entry name" value="HTH_AraC"/>
</dbReference>
<evidence type="ECO:0000313" key="11">
    <source>
        <dbReference type="EMBL" id="NUU61656.1"/>
    </source>
</evidence>
<dbReference type="Gene3D" id="3.40.50.2300">
    <property type="match status" value="1"/>
</dbReference>
<evidence type="ECO:0000313" key="12">
    <source>
        <dbReference type="Proteomes" id="UP000564806"/>
    </source>
</evidence>
<gene>
    <name evidence="11" type="ORF">HPT30_15035</name>
</gene>
<keyword evidence="7" id="KW-0804">Transcription</keyword>
<evidence type="ECO:0000259" key="9">
    <source>
        <dbReference type="PROSITE" id="PS01124"/>
    </source>
</evidence>
<dbReference type="Proteomes" id="UP000564806">
    <property type="component" value="Unassembled WGS sequence"/>
</dbReference>
<dbReference type="PANTHER" id="PTHR42713:SF3">
    <property type="entry name" value="TRANSCRIPTIONAL REGULATORY PROTEIN HPTR"/>
    <property type="match status" value="1"/>
</dbReference>
<feature type="domain" description="HTH araC/xylS-type" evidence="9">
    <location>
        <begin position="239"/>
        <end position="337"/>
    </location>
</feature>
<name>A0A850EMK6_9BACL</name>
<evidence type="ECO:0000259" key="10">
    <source>
        <dbReference type="PROSITE" id="PS50110"/>
    </source>
</evidence>
<evidence type="ECO:0000256" key="6">
    <source>
        <dbReference type="ARBA" id="ARBA00023125"/>
    </source>
</evidence>
<feature type="modified residue" description="4-aspartylphosphate" evidence="8">
    <location>
        <position position="55"/>
    </location>
</feature>
<feature type="domain" description="Response regulatory" evidence="10">
    <location>
        <begin position="3"/>
        <end position="120"/>
    </location>
</feature>
<dbReference type="Pfam" id="PF00072">
    <property type="entry name" value="Response_reg"/>
    <property type="match status" value="1"/>
</dbReference>
<evidence type="ECO:0000256" key="4">
    <source>
        <dbReference type="ARBA" id="ARBA00023012"/>
    </source>
</evidence>
<protein>
    <submittedName>
        <fullName evidence="11">Response regulator</fullName>
    </submittedName>
</protein>
<dbReference type="PRINTS" id="PR00032">
    <property type="entry name" value="HTHARAC"/>
</dbReference>
<dbReference type="EMBL" id="JABWCS010000210">
    <property type="protein sequence ID" value="NUU61656.1"/>
    <property type="molecule type" value="Genomic_DNA"/>
</dbReference>
<dbReference type="SMART" id="SM00342">
    <property type="entry name" value="HTH_ARAC"/>
    <property type="match status" value="1"/>
</dbReference>
<comment type="caution">
    <text evidence="11">The sequence shown here is derived from an EMBL/GenBank/DDBJ whole genome shotgun (WGS) entry which is preliminary data.</text>
</comment>
<dbReference type="SMART" id="SM00448">
    <property type="entry name" value="REC"/>
    <property type="match status" value="1"/>
</dbReference>
<sequence>MIEALIVDDEGLVRKGLRVMLPWEQHGIRIVGEAASAEKALEFMHTHSIRLLVTDITMPGMSGLELIEHLNEIHSPVKAVILTCHQDFNYIQQALRLGAIDYIVKTQLEDQDLNALLGRIAAAVNQAEVEPAASGAAPEMTTAMLDQEMHKLAWVFPDEEFERLMDFMQAKNNGLDLQTAIGNWYDFVHQAFPRFEKNDLLPESGSGNHNVSRLVIQRQRLQKWLRASGYNEEVLVSIIRAISLILEDREEPLKQSGLAREVNLSQSYFSISFKEVMRMSFTSYMQWVSIERAKQLLRYTNQPIYWIAEQCGFTDQRYFSRIFKDATGMLPSEFKQTSTS</sequence>
<dbReference type="Gene3D" id="1.10.10.60">
    <property type="entry name" value="Homeodomain-like"/>
    <property type="match status" value="2"/>
</dbReference>
<dbReference type="InterPro" id="IPR020449">
    <property type="entry name" value="Tscrpt_reg_AraC-type_HTH"/>
</dbReference>
<dbReference type="GO" id="GO:0043565">
    <property type="term" value="F:sequence-specific DNA binding"/>
    <property type="evidence" value="ECO:0007669"/>
    <property type="project" value="InterPro"/>
</dbReference>
<dbReference type="RefSeq" id="WP_175372164.1">
    <property type="nucleotide sequence ID" value="NZ_JABWCS010000210.1"/>
</dbReference>
<keyword evidence="12" id="KW-1185">Reference proteome</keyword>
<dbReference type="InterPro" id="IPR011006">
    <property type="entry name" value="CheY-like_superfamily"/>
</dbReference>
<dbReference type="GO" id="GO:0003700">
    <property type="term" value="F:DNA-binding transcription factor activity"/>
    <property type="evidence" value="ECO:0007669"/>
    <property type="project" value="InterPro"/>
</dbReference>
<keyword evidence="4" id="KW-0902">Two-component regulatory system</keyword>
<dbReference type="GO" id="GO:0000160">
    <property type="term" value="P:phosphorelay signal transduction system"/>
    <property type="evidence" value="ECO:0007669"/>
    <property type="project" value="UniProtKB-KW"/>
</dbReference>
<evidence type="ECO:0000256" key="7">
    <source>
        <dbReference type="ARBA" id="ARBA00023163"/>
    </source>
</evidence>
<keyword evidence="6" id="KW-0238">DNA-binding</keyword>
<dbReference type="PANTHER" id="PTHR42713">
    <property type="entry name" value="HISTIDINE KINASE-RELATED"/>
    <property type="match status" value="1"/>
</dbReference>
<dbReference type="Pfam" id="PF12833">
    <property type="entry name" value="HTH_18"/>
    <property type="match status" value="1"/>
</dbReference>
<dbReference type="AlphaFoldDB" id="A0A850EMK6"/>
<keyword evidence="3 8" id="KW-0597">Phosphoprotein</keyword>
<dbReference type="CDD" id="cd17536">
    <property type="entry name" value="REC_YesN-like"/>
    <property type="match status" value="1"/>
</dbReference>
<accession>A0A850EMK6</accession>
<evidence type="ECO:0000256" key="5">
    <source>
        <dbReference type="ARBA" id="ARBA00023015"/>
    </source>
</evidence>
<evidence type="ECO:0000256" key="3">
    <source>
        <dbReference type="ARBA" id="ARBA00022553"/>
    </source>
</evidence>
<dbReference type="GO" id="GO:0005737">
    <property type="term" value="C:cytoplasm"/>
    <property type="evidence" value="ECO:0007669"/>
    <property type="project" value="UniProtKB-SubCell"/>
</dbReference>
<keyword evidence="2" id="KW-0963">Cytoplasm</keyword>
<dbReference type="SUPFAM" id="SSF46689">
    <property type="entry name" value="Homeodomain-like"/>
    <property type="match status" value="2"/>
</dbReference>
<dbReference type="PROSITE" id="PS50110">
    <property type="entry name" value="RESPONSE_REGULATORY"/>
    <property type="match status" value="1"/>
</dbReference>
<dbReference type="SUPFAM" id="SSF52172">
    <property type="entry name" value="CheY-like"/>
    <property type="match status" value="1"/>
</dbReference>
<dbReference type="PROSITE" id="PS01124">
    <property type="entry name" value="HTH_ARAC_FAMILY_2"/>
    <property type="match status" value="1"/>
</dbReference>
<evidence type="ECO:0000256" key="2">
    <source>
        <dbReference type="ARBA" id="ARBA00022490"/>
    </source>
</evidence>
<proteinExistence type="predicted"/>
<organism evidence="11 12">
    <name type="scientific">Paenibacillus agri</name>
    <dbReference type="NCBI Taxonomy" id="2744309"/>
    <lineage>
        <taxon>Bacteria</taxon>
        <taxon>Bacillati</taxon>
        <taxon>Bacillota</taxon>
        <taxon>Bacilli</taxon>
        <taxon>Bacillales</taxon>
        <taxon>Paenibacillaceae</taxon>
        <taxon>Paenibacillus</taxon>
    </lineage>
</organism>
<evidence type="ECO:0000256" key="1">
    <source>
        <dbReference type="ARBA" id="ARBA00004496"/>
    </source>
</evidence>
<comment type="subcellular location">
    <subcellularLocation>
        <location evidence="1">Cytoplasm</location>
    </subcellularLocation>
</comment>
<dbReference type="InterPro" id="IPR001789">
    <property type="entry name" value="Sig_transdc_resp-reg_receiver"/>
</dbReference>
<dbReference type="InterPro" id="IPR009057">
    <property type="entry name" value="Homeodomain-like_sf"/>
</dbReference>
<reference evidence="11" key="1">
    <citation type="submission" date="2020-06" db="EMBL/GenBank/DDBJ databases">
        <title>Paenibacillus sp. nov., isolated from soil.</title>
        <authorList>
            <person name="Seo Y.L."/>
        </authorList>
    </citation>
    <scope>NUCLEOTIDE SEQUENCE [LARGE SCALE GENOMIC DNA]</scope>
    <source>
        <strain evidence="11">JW14</strain>
    </source>
</reference>
<keyword evidence="5" id="KW-0805">Transcription regulation</keyword>